<name>A0A367P8A3_CUPNE</name>
<dbReference type="InterPro" id="IPR051604">
    <property type="entry name" value="Ergot_Alk_Oxidoreductase"/>
</dbReference>
<gene>
    <name evidence="2" type="ORF">DDK22_33910</name>
</gene>
<evidence type="ECO:0000259" key="1">
    <source>
        <dbReference type="Pfam" id="PF05368"/>
    </source>
</evidence>
<dbReference type="Gene3D" id="3.40.50.720">
    <property type="entry name" value="NAD(P)-binding Rossmann-like Domain"/>
    <property type="match status" value="1"/>
</dbReference>
<accession>A0A367P8A3</accession>
<dbReference type="PANTHER" id="PTHR43162:SF1">
    <property type="entry name" value="PRESTALK A DIFFERENTIATION PROTEIN A"/>
    <property type="match status" value="1"/>
</dbReference>
<comment type="caution">
    <text evidence="2">The sequence shown here is derived from an EMBL/GenBank/DDBJ whole genome shotgun (WGS) entry which is preliminary data.</text>
</comment>
<proteinExistence type="predicted"/>
<dbReference type="SUPFAM" id="SSF51735">
    <property type="entry name" value="NAD(P)-binding Rossmann-fold domains"/>
    <property type="match status" value="1"/>
</dbReference>
<evidence type="ECO:0000313" key="2">
    <source>
        <dbReference type="EMBL" id="RCJ04052.1"/>
    </source>
</evidence>
<reference evidence="2 3" key="1">
    <citation type="submission" date="2018-04" db="EMBL/GenBank/DDBJ databases">
        <title>Cupriavidus necator CR12 genome sequencing and assembly.</title>
        <authorList>
            <person name="Ben Fekih I."/>
            <person name="Mazhar H.S."/>
            <person name="Bello S.K."/>
            <person name="Rensing C."/>
        </authorList>
    </citation>
    <scope>NUCLEOTIDE SEQUENCE [LARGE SCALE GENOMIC DNA]</scope>
    <source>
        <strain evidence="2 3">CR12</strain>
    </source>
</reference>
<dbReference type="Proteomes" id="UP000253501">
    <property type="component" value="Unassembled WGS sequence"/>
</dbReference>
<dbReference type="PANTHER" id="PTHR43162">
    <property type="match status" value="1"/>
</dbReference>
<protein>
    <submittedName>
        <fullName evidence="2">NAD-dependent epimerase/dehydratase family protein</fullName>
    </submittedName>
</protein>
<sequence>MTTRSEHDSPILVTGAAGAVGAIGRSVTEMLLVQGHKVRAMVRREDARAESLRRLGAEVVVGDLTDLASVHRAVEGCKRIYFGMSVSAAYLEATVIIAAVARHHGVEAIVNMSQMTVTQMSITETTDSPQHKLHWLAEQALSWSGLPVVTMRPTVFLDGFFKLLAAAGVRDSDALVLPFGGGRTAPISALDVAFAVALVLDDPAPHIGRTYNLTGHESADLTHFAKDYSAALGRTITYRDVPVDAWSGKLREAGIPAHLLAHFAAMARLHQQGRYDRMTDDFTRLTGRAPMSMREFVQTHSAEFTRAVATA</sequence>
<organism evidence="2 3">
    <name type="scientific">Cupriavidus necator</name>
    <name type="common">Alcaligenes eutrophus</name>
    <name type="synonym">Ralstonia eutropha</name>
    <dbReference type="NCBI Taxonomy" id="106590"/>
    <lineage>
        <taxon>Bacteria</taxon>
        <taxon>Pseudomonadati</taxon>
        <taxon>Pseudomonadota</taxon>
        <taxon>Betaproteobacteria</taxon>
        <taxon>Burkholderiales</taxon>
        <taxon>Burkholderiaceae</taxon>
        <taxon>Cupriavidus</taxon>
    </lineage>
</organism>
<dbReference type="EMBL" id="QDHA01000114">
    <property type="protein sequence ID" value="RCJ04052.1"/>
    <property type="molecule type" value="Genomic_DNA"/>
</dbReference>
<dbReference type="AlphaFoldDB" id="A0A367P8A3"/>
<evidence type="ECO:0000313" key="3">
    <source>
        <dbReference type="Proteomes" id="UP000253501"/>
    </source>
</evidence>
<dbReference type="InterPro" id="IPR036291">
    <property type="entry name" value="NAD(P)-bd_dom_sf"/>
</dbReference>
<dbReference type="Pfam" id="PF05368">
    <property type="entry name" value="NmrA"/>
    <property type="match status" value="1"/>
</dbReference>
<dbReference type="InterPro" id="IPR008030">
    <property type="entry name" value="NmrA-like"/>
</dbReference>
<feature type="domain" description="NmrA-like" evidence="1">
    <location>
        <begin position="9"/>
        <end position="285"/>
    </location>
</feature>
<dbReference type="RefSeq" id="WP_114135748.1">
    <property type="nucleotide sequence ID" value="NZ_CP068435.1"/>
</dbReference>